<evidence type="ECO:0000313" key="1">
    <source>
        <dbReference type="EMBL" id="SOQ52221.1"/>
    </source>
</evidence>
<sequence length="123" mass="14001">MCIARAPVTCYVVHSSESGISPAGLLCRNAWNATRRTHWEFQNIVFYTLLMLNNPYKKLHYKQNTFKTLMEFIGEQVTALKHDSESKRGSPFFEGGKSFNDFSLALGEATGSVRLLLTKNYQM</sequence>
<protein>
    <submittedName>
        <fullName evidence="1">SFRICE_011604</fullName>
    </submittedName>
</protein>
<name>A0A2H1WGM6_SPOFR</name>
<dbReference type="EMBL" id="ODYU01008535">
    <property type="protein sequence ID" value="SOQ52221.1"/>
    <property type="molecule type" value="Genomic_DNA"/>
</dbReference>
<gene>
    <name evidence="1" type="ORF">SFRICE_011604</name>
</gene>
<dbReference type="AlphaFoldDB" id="A0A2H1WGM6"/>
<accession>A0A2H1WGM6</accession>
<proteinExistence type="predicted"/>
<reference evidence="1" key="1">
    <citation type="submission" date="2016-07" db="EMBL/GenBank/DDBJ databases">
        <authorList>
            <person name="Bretaudeau A."/>
        </authorList>
    </citation>
    <scope>NUCLEOTIDE SEQUENCE</scope>
    <source>
        <strain evidence="1">Rice</strain>
        <tissue evidence="1">Whole body</tissue>
    </source>
</reference>
<organism evidence="1">
    <name type="scientific">Spodoptera frugiperda</name>
    <name type="common">Fall armyworm</name>
    <dbReference type="NCBI Taxonomy" id="7108"/>
    <lineage>
        <taxon>Eukaryota</taxon>
        <taxon>Metazoa</taxon>
        <taxon>Ecdysozoa</taxon>
        <taxon>Arthropoda</taxon>
        <taxon>Hexapoda</taxon>
        <taxon>Insecta</taxon>
        <taxon>Pterygota</taxon>
        <taxon>Neoptera</taxon>
        <taxon>Endopterygota</taxon>
        <taxon>Lepidoptera</taxon>
        <taxon>Glossata</taxon>
        <taxon>Ditrysia</taxon>
        <taxon>Noctuoidea</taxon>
        <taxon>Noctuidae</taxon>
        <taxon>Amphipyrinae</taxon>
        <taxon>Spodoptera</taxon>
    </lineage>
</organism>